<dbReference type="Proteomes" id="UP001139521">
    <property type="component" value="Unassembled WGS sequence"/>
</dbReference>
<sequence length="100" mass="11416">MIYVTHINNGDYMMVQGADFKDGASTFNISAKPFSGGIIEIRLDSKEGQLIGTSKIDKKGENYKIYTSEVERVHGVHDIFFVFKGESGELFHLDYWEFQK</sequence>
<dbReference type="Gene3D" id="2.60.120.260">
    <property type="entry name" value="Galactose-binding domain-like"/>
    <property type="match status" value="1"/>
</dbReference>
<dbReference type="InterPro" id="IPR005084">
    <property type="entry name" value="CBM6"/>
</dbReference>
<gene>
    <name evidence="2" type="ORF">L1967_14570</name>
</gene>
<dbReference type="Pfam" id="PF03422">
    <property type="entry name" value="CBM_6"/>
    <property type="match status" value="1"/>
</dbReference>
<dbReference type="PROSITE" id="PS51175">
    <property type="entry name" value="CBM6"/>
    <property type="match status" value="1"/>
</dbReference>
<proteinExistence type="predicted"/>
<organism evidence="2 3">
    <name type="scientific">Zunongwangia pacifica</name>
    <dbReference type="NCBI Taxonomy" id="2911062"/>
    <lineage>
        <taxon>Bacteria</taxon>
        <taxon>Pseudomonadati</taxon>
        <taxon>Bacteroidota</taxon>
        <taxon>Flavobacteriia</taxon>
        <taxon>Flavobacteriales</taxon>
        <taxon>Flavobacteriaceae</taxon>
        <taxon>Zunongwangia</taxon>
    </lineage>
</organism>
<name>A0A9X1ZR78_9FLAO</name>
<evidence type="ECO:0000259" key="1">
    <source>
        <dbReference type="PROSITE" id="PS51175"/>
    </source>
</evidence>
<dbReference type="GO" id="GO:0030246">
    <property type="term" value="F:carbohydrate binding"/>
    <property type="evidence" value="ECO:0007669"/>
    <property type="project" value="InterPro"/>
</dbReference>
<dbReference type="SUPFAM" id="SSF49785">
    <property type="entry name" value="Galactose-binding domain-like"/>
    <property type="match status" value="1"/>
</dbReference>
<keyword evidence="3" id="KW-1185">Reference proteome</keyword>
<feature type="domain" description="CBM6" evidence="1">
    <location>
        <begin position="1"/>
        <end position="99"/>
    </location>
</feature>
<dbReference type="EMBL" id="JAKHSK010000022">
    <property type="protein sequence ID" value="MCL6219517.1"/>
    <property type="molecule type" value="Genomic_DNA"/>
</dbReference>
<accession>A0A9X1ZR78</accession>
<comment type="caution">
    <text evidence="2">The sequence shown here is derived from an EMBL/GenBank/DDBJ whole genome shotgun (WGS) entry which is preliminary data.</text>
</comment>
<dbReference type="AlphaFoldDB" id="A0A9X1ZR78"/>
<protein>
    <submittedName>
        <fullName evidence="2">Carbohydrate-binding protein</fullName>
    </submittedName>
</protein>
<evidence type="ECO:0000313" key="3">
    <source>
        <dbReference type="Proteomes" id="UP001139521"/>
    </source>
</evidence>
<reference evidence="2" key="1">
    <citation type="submission" date="2022-01" db="EMBL/GenBank/DDBJ databases">
        <title>Genome sequencing of Zunongwangia sp. M21534 genome.</title>
        <authorList>
            <person name="Chen Y."/>
            <person name="Dong C."/>
            <person name="Shao Z."/>
        </authorList>
    </citation>
    <scope>NUCLEOTIDE SEQUENCE</scope>
    <source>
        <strain evidence="2">MCCC M21534</strain>
    </source>
</reference>
<evidence type="ECO:0000313" key="2">
    <source>
        <dbReference type="EMBL" id="MCL6219517.1"/>
    </source>
</evidence>
<dbReference type="InterPro" id="IPR008979">
    <property type="entry name" value="Galactose-bd-like_sf"/>
</dbReference>
<dbReference type="CDD" id="cd04084">
    <property type="entry name" value="CBM6_xylanase-like"/>
    <property type="match status" value="1"/>
</dbReference>